<dbReference type="CDD" id="cd20557">
    <property type="entry name" value="CYCLIN_ScPCL1-like"/>
    <property type="match status" value="1"/>
</dbReference>
<proteinExistence type="predicted"/>
<dbReference type="PANTHER" id="PTHR15615:SF120">
    <property type="entry name" value="CYCLIN N-TERMINAL DOMAIN-CONTAINING PROTEIN"/>
    <property type="match status" value="1"/>
</dbReference>
<accession>A0ABQ0LB77</accession>
<dbReference type="Gene3D" id="1.10.472.10">
    <property type="entry name" value="Cyclin-like"/>
    <property type="match status" value="1"/>
</dbReference>
<dbReference type="PANTHER" id="PTHR15615">
    <property type="match status" value="1"/>
</dbReference>
<keyword evidence="2" id="KW-1185">Reference proteome</keyword>
<dbReference type="Proteomes" id="UP000815677">
    <property type="component" value="Unassembled WGS sequence"/>
</dbReference>
<reference evidence="1" key="1">
    <citation type="submission" date="2014-09" db="EMBL/GenBank/DDBJ databases">
        <title>Genome sequence of the luminous mushroom Mycena chlorophos for searching fungal bioluminescence genes.</title>
        <authorList>
            <person name="Tanaka Y."/>
            <person name="Kasuga D."/>
            <person name="Oba Y."/>
            <person name="Hase S."/>
            <person name="Sato K."/>
            <person name="Oba Y."/>
            <person name="Sakakibara Y."/>
        </authorList>
    </citation>
    <scope>NUCLEOTIDE SEQUENCE</scope>
</reference>
<name>A0ABQ0LB77_MYCCL</name>
<dbReference type="InterPro" id="IPR013922">
    <property type="entry name" value="Cyclin_PHO80-like"/>
</dbReference>
<evidence type="ECO:0000313" key="2">
    <source>
        <dbReference type="Proteomes" id="UP000815677"/>
    </source>
</evidence>
<organism evidence="1 2">
    <name type="scientific">Mycena chlorophos</name>
    <name type="common">Agaric fungus</name>
    <name type="synonym">Agaricus chlorophos</name>
    <dbReference type="NCBI Taxonomy" id="658473"/>
    <lineage>
        <taxon>Eukaryota</taxon>
        <taxon>Fungi</taxon>
        <taxon>Dikarya</taxon>
        <taxon>Basidiomycota</taxon>
        <taxon>Agaricomycotina</taxon>
        <taxon>Agaricomycetes</taxon>
        <taxon>Agaricomycetidae</taxon>
        <taxon>Agaricales</taxon>
        <taxon>Marasmiineae</taxon>
        <taxon>Mycenaceae</taxon>
        <taxon>Mycena</taxon>
    </lineage>
</organism>
<dbReference type="Pfam" id="PF08613">
    <property type="entry name" value="Cyclin"/>
    <property type="match status" value="1"/>
</dbReference>
<dbReference type="EMBL" id="DF844513">
    <property type="protein sequence ID" value="GAT48370.1"/>
    <property type="molecule type" value="Genomic_DNA"/>
</dbReference>
<gene>
    <name evidence="1" type="ORF">MCHLO_05784</name>
</gene>
<sequence length="93" mass="10466">MMANKFLDDNIYTNATWASVSSIPLAQINTMEREFLSGCNYALRENANAKGRGNAADDTGTDLPYTTAEDDCTCTNTHRLHIRFIRRQDDPHP</sequence>
<evidence type="ECO:0000313" key="1">
    <source>
        <dbReference type="EMBL" id="GAT48370.1"/>
    </source>
</evidence>
<protein>
    <submittedName>
        <fullName evidence="1">Uncharacterized protein</fullName>
    </submittedName>
</protein>